<organism evidence="1 2">
    <name type="scientific">Duganella callida</name>
    <dbReference type="NCBI Taxonomy" id="2561932"/>
    <lineage>
        <taxon>Bacteria</taxon>
        <taxon>Pseudomonadati</taxon>
        <taxon>Pseudomonadota</taxon>
        <taxon>Betaproteobacteria</taxon>
        <taxon>Burkholderiales</taxon>
        <taxon>Oxalobacteraceae</taxon>
        <taxon>Telluria group</taxon>
        <taxon>Duganella</taxon>
    </lineage>
</organism>
<dbReference type="EMBL" id="SPVG01000245">
    <property type="protein sequence ID" value="TFW15958.1"/>
    <property type="molecule type" value="Genomic_DNA"/>
</dbReference>
<keyword evidence="2" id="KW-1185">Reference proteome</keyword>
<comment type="caution">
    <text evidence="1">The sequence shown here is derived from an EMBL/GenBank/DDBJ whole genome shotgun (WGS) entry which is preliminary data.</text>
</comment>
<gene>
    <name evidence="1" type="ORF">E4L98_25020</name>
</gene>
<dbReference type="AlphaFoldDB" id="A0A4Y9S3N1"/>
<accession>A0A4Y9S3N1</accession>
<name>A0A4Y9S3N1_9BURK</name>
<reference evidence="1 2" key="1">
    <citation type="submission" date="2019-03" db="EMBL/GenBank/DDBJ databases">
        <title>Draft Genome Sequence of Duganella callidus sp. nov., a Novel Duganella Species Isolated from Cultivated Soil.</title>
        <authorList>
            <person name="Raths R."/>
            <person name="Peta V."/>
            <person name="Bucking H."/>
        </authorList>
    </citation>
    <scope>NUCLEOTIDE SEQUENCE [LARGE SCALE GENOMIC DNA]</scope>
    <source>
        <strain evidence="1 2">DN04</strain>
    </source>
</reference>
<proteinExistence type="predicted"/>
<sequence length="110" mass="11952">MTFDAKTLLTAPLPPDLTVDRLAVAIKHLQELGLGGATIKLPDGAPLGGVELVAQGAEPAHIVFKQTTGARECEHDFQRRDMSMPRPDGTQSLYYACKHCGLRREQVIEA</sequence>
<evidence type="ECO:0000313" key="2">
    <source>
        <dbReference type="Proteomes" id="UP000297729"/>
    </source>
</evidence>
<dbReference type="Proteomes" id="UP000297729">
    <property type="component" value="Unassembled WGS sequence"/>
</dbReference>
<dbReference type="RefSeq" id="WP_135204244.1">
    <property type="nucleotide sequence ID" value="NZ_SPVG01000245.1"/>
</dbReference>
<protein>
    <submittedName>
        <fullName evidence="1">Uncharacterized protein</fullName>
    </submittedName>
</protein>
<evidence type="ECO:0000313" key="1">
    <source>
        <dbReference type="EMBL" id="TFW15958.1"/>
    </source>
</evidence>